<keyword evidence="7" id="KW-1185">Reference proteome</keyword>
<comment type="caution">
    <text evidence="6">The sequence shown here is derived from an EMBL/GenBank/DDBJ whole genome shotgun (WGS) entry which is preliminary data.</text>
</comment>
<gene>
    <name evidence="6" type="ORF">C8J48_3664</name>
</gene>
<sequence>MNFVDPKVLEEHYQMYQVIDEEGKVVNEESLATFSDKQLKELMTRMVYTRAWDEKSAIFTTKEIGIHAPVSGQEASMIGSQYALGQTDWIAPTFRDIPQIMWHGFPKYKAILYQRGHFVGGQVPKDVHVLNPQIVIAAQMTQATGLGLGLKKDNNGQVVIVYGGDGSTSQGDFYEAMNFASVFGTNTIFFIQNNQYAATVKIADQTTTKTLAQKALAAGIKSIQVDGMDVLAVYKVTQKARMMAAKGEPVLIEAINYRIHAHFAGDDPSRYRLLDEIHENWLAKEPLIRYRKFLEKRNLWSTEEEKAVIKHAEYDLDQAIEKARQVPKQTIADLETIMYQSTD</sequence>
<dbReference type="PANTHER" id="PTHR43380">
    <property type="entry name" value="2-OXOISOVALERATE DEHYDROGENASE SUBUNIT ALPHA, MITOCHONDRIAL"/>
    <property type="match status" value="1"/>
</dbReference>
<dbReference type="EC" id="1.2.4.4" evidence="4"/>
<comment type="cofactor">
    <cofactor evidence="1 4">
        <name>thiamine diphosphate</name>
        <dbReference type="ChEBI" id="CHEBI:58937"/>
    </cofactor>
</comment>
<reference evidence="6 7" key="1">
    <citation type="submission" date="2018-04" db="EMBL/GenBank/DDBJ databases">
        <title>Genomic Encyclopedia of Archaeal and Bacterial Type Strains, Phase II (KMG-II): from individual species to whole genera.</title>
        <authorList>
            <person name="Goeker M."/>
        </authorList>
    </citation>
    <scope>NUCLEOTIDE SEQUENCE [LARGE SCALE GENOMIC DNA]</scope>
    <source>
        <strain evidence="6 7">DSM 45169</strain>
    </source>
</reference>
<comment type="function">
    <text evidence="4">The branched-chain alpha-keto dehydrogenase complex catalyzes the overall conversion of alpha-keto acids to acyl-CoA and CO(2). It contains multiple copies of three enzymatic components: branched-chain alpha-keto acid decarboxylase (E1), lipoamide acyltransferase (E2) and lipoamide dehydrogenase (E3).</text>
</comment>
<dbReference type="AlphaFoldDB" id="A0A2T4Z0V3"/>
<dbReference type="InterPro" id="IPR050771">
    <property type="entry name" value="Alpha-ketoacid_DH_E1_comp"/>
</dbReference>
<dbReference type="EMBL" id="PZZP01000004">
    <property type="protein sequence ID" value="PTM53340.1"/>
    <property type="molecule type" value="Genomic_DNA"/>
</dbReference>
<keyword evidence="3 4" id="KW-0786">Thiamine pyrophosphate</keyword>
<evidence type="ECO:0000256" key="2">
    <source>
        <dbReference type="ARBA" id="ARBA00023002"/>
    </source>
</evidence>
<dbReference type="Proteomes" id="UP000241639">
    <property type="component" value="Unassembled WGS sequence"/>
</dbReference>
<organism evidence="6 7">
    <name type="scientific">Desmospora activa DSM 45169</name>
    <dbReference type="NCBI Taxonomy" id="1121389"/>
    <lineage>
        <taxon>Bacteria</taxon>
        <taxon>Bacillati</taxon>
        <taxon>Bacillota</taxon>
        <taxon>Bacilli</taxon>
        <taxon>Bacillales</taxon>
        <taxon>Thermoactinomycetaceae</taxon>
        <taxon>Desmospora</taxon>
    </lineage>
</organism>
<keyword evidence="2 4" id="KW-0560">Oxidoreductase</keyword>
<dbReference type="SUPFAM" id="SSF52518">
    <property type="entry name" value="Thiamin diphosphate-binding fold (THDP-binding)"/>
    <property type="match status" value="1"/>
</dbReference>
<dbReference type="InterPro" id="IPR001017">
    <property type="entry name" value="DH_E1"/>
</dbReference>
<dbReference type="PANTHER" id="PTHR43380:SF1">
    <property type="entry name" value="2-OXOISOVALERATE DEHYDROGENASE SUBUNIT ALPHA, MITOCHONDRIAL"/>
    <property type="match status" value="1"/>
</dbReference>
<dbReference type="Pfam" id="PF00676">
    <property type="entry name" value="E1_dh"/>
    <property type="match status" value="1"/>
</dbReference>
<dbReference type="GO" id="GO:0003863">
    <property type="term" value="F:branched-chain 2-oxo acid dehydrogenase activity"/>
    <property type="evidence" value="ECO:0007669"/>
    <property type="project" value="UniProtKB-EC"/>
</dbReference>
<dbReference type="OrthoDB" id="9766715at2"/>
<dbReference type="CDD" id="cd02000">
    <property type="entry name" value="TPP_E1_PDC_ADC_BCADC"/>
    <property type="match status" value="1"/>
</dbReference>
<keyword evidence="6" id="KW-0670">Pyruvate</keyword>
<accession>A0A2T4Z0V3</accession>
<protein>
    <recommendedName>
        <fullName evidence="4">2-oxoisovalerate dehydrogenase subunit alpha</fullName>
        <ecNumber evidence="4">1.2.4.4</ecNumber>
    </recommendedName>
    <alternativeName>
        <fullName evidence="4">Branched-chain alpha-keto acid dehydrogenase E1 component alpha chain</fullName>
    </alternativeName>
</protein>
<dbReference type="InterPro" id="IPR029061">
    <property type="entry name" value="THDP-binding"/>
</dbReference>
<dbReference type="Gene3D" id="3.40.50.970">
    <property type="match status" value="1"/>
</dbReference>
<evidence type="ECO:0000313" key="7">
    <source>
        <dbReference type="Proteomes" id="UP000241639"/>
    </source>
</evidence>
<proteinExistence type="inferred from homology"/>
<name>A0A2T4Z0V3_9BACL</name>
<evidence type="ECO:0000256" key="4">
    <source>
        <dbReference type="RuleBase" id="RU365014"/>
    </source>
</evidence>
<evidence type="ECO:0000256" key="3">
    <source>
        <dbReference type="ARBA" id="ARBA00023052"/>
    </source>
</evidence>
<comment type="catalytic activity">
    <reaction evidence="4">
        <text>N(6)-[(R)-lipoyl]-L-lysyl-[protein] + 3-methyl-2-oxobutanoate + H(+) = N(6)-[(R)-S(8)-2-methylpropanoyldihydrolipoyl]-L-lysyl-[protein] + CO2</text>
        <dbReference type="Rhea" id="RHEA:13457"/>
        <dbReference type="Rhea" id="RHEA-COMP:10474"/>
        <dbReference type="Rhea" id="RHEA-COMP:10497"/>
        <dbReference type="ChEBI" id="CHEBI:11851"/>
        <dbReference type="ChEBI" id="CHEBI:15378"/>
        <dbReference type="ChEBI" id="CHEBI:16526"/>
        <dbReference type="ChEBI" id="CHEBI:83099"/>
        <dbReference type="ChEBI" id="CHEBI:83142"/>
        <dbReference type="EC" id="1.2.4.4"/>
    </reaction>
</comment>
<evidence type="ECO:0000313" key="6">
    <source>
        <dbReference type="EMBL" id="PTM53340.1"/>
    </source>
</evidence>
<evidence type="ECO:0000256" key="1">
    <source>
        <dbReference type="ARBA" id="ARBA00001964"/>
    </source>
</evidence>
<comment type="similarity">
    <text evidence="4">Belongs to the BCKDHA family.</text>
</comment>
<dbReference type="RefSeq" id="WP_107728621.1">
    <property type="nucleotide sequence ID" value="NZ_PZZP01000004.1"/>
</dbReference>
<feature type="domain" description="Dehydrogenase E1 component" evidence="5">
    <location>
        <begin position="44"/>
        <end position="331"/>
    </location>
</feature>
<evidence type="ECO:0000259" key="5">
    <source>
        <dbReference type="Pfam" id="PF00676"/>
    </source>
</evidence>
<dbReference type="GO" id="GO:0009083">
    <property type="term" value="P:branched-chain amino acid catabolic process"/>
    <property type="evidence" value="ECO:0007669"/>
    <property type="project" value="TreeGrafter"/>
</dbReference>